<sequence length="158" mass="18389">MRIEYNQYHQPVTDHKLTKSATQVTEEEKQLMQKQKREQELERQKKIAEQLKRETEAAKERVKAEEDALKIYTTCLEIARRISSGDKVPTKDHQFLVKHDPALYGKALTMRIPKEDPKEYKQLSEDEESQNKQQSGISEEISEPTSQDNSSSTVDIKI</sequence>
<evidence type="ECO:0000256" key="2">
    <source>
        <dbReference type="SAM" id="MobiDB-lite"/>
    </source>
</evidence>
<gene>
    <name evidence="3" type="ORF">QNH24_23370</name>
</gene>
<feature type="region of interest" description="Disordered" evidence="2">
    <location>
        <begin position="1"/>
        <end position="20"/>
    </location>
</feature>
<organism evidence="3 4">
    <name type="scientific">Lysinibacillus pakistanensis</name>
    <dbReference type="NCBI Taxonomy" id="759811"/>
    <lineage>
        <taxon>Bacteria</taxon>
        <taxon>Bacillati</taxon>
        <taxon>Bacillota</taxon>
        <taxon>Bacilli</taxon>
        <taxon>Bacillales</taxon>
        <taxon>Bacillaceae</taxon>
        <taxon>Lysinibacillus</taxon>
    </lineage>
</organism>
<accession>A0AAX3WX23</accession>
<feature type="coiled-coil region" evidence="1">
    <location>
        <begin position="22"/>
        <end position="68"/>
    </location>
</feature>
<name>A0AAX3WX23_9BACI</name>
<feature type="compositionally biased region" description="Basic and acidic residues" evidence="2">
    <location>
        <begin position="112"/>
        <end position="124"/>
    </location>
</feature>
<keyword evidence="1" id="KW-0175">Coiled coil</keyword>
<dbReference type="EMBL" id="CP126101">
    <property type="protein sequence ID" value="WHY51176.1"/>
    <property type="molecule type" value="Genomic_DNA"/>
</dbReference>
<protein>
    <submittedName>
        <fullName evidence="3">Uncharacterized protein</fullName>
    </submittedName>
</protein>
<dbReference type="Proteomes" id="UP001178322">
    <property type="component" value="Chromosome"/>
</dbReference>
<feature type="compositionally biased region" description="Polar residues" evidence="2">
    <location>
        <begin position="131"/>
        <end position="158"/>
    </location>
</feature>
<feature type="region of interest" description="Disordered" evidence="2">
    <location>
        <begin position="106"/>
        <end position="158"/>
    </location>
</feature>
<reference evidence="3" key="1">
    <citation type="submission" date="2023-05" db="EMBL/GenBank/DDBJ databases">
        <title>Comparative genomics of Bacillaceae isolates and their secondary metabolite potential.</title>
        <authorList>
            <person name="Song L."/>
            <person name="Nielsen L.J."/>
            <person name="Mohite O."/>
            <person name="Xu X."/>
            <person name="Weber T."/>
            <person name="Kovacs A.T."/>
        </authorList>
    </citation>
    <scope>NUCLEOTIDE SEQUENCE</scope>
    <source>
        <strain evidence="3">LY1</strain>
    </source>
</reference>
<dbReference type="AlphaFoldDB" id="A0AAX3WX23"/>
<evidence type="ECO:0000313" key="4">
    <source>
        <dbReference type="Proteomes" id="UP001178322"/>
    </source>
</evidence>
<proteinExistence type="predicted"/>
<evidence type="ECO:0000313" key="3">
    <source>
        <dbReference type="EMBL" id="WHY51176.1"/>
    </source>
</evidence>
<evidence type="ECO:0000256" key="1">
    <source>
        <dbReference type="SAM" id="Coils"/>
    </source>
</evidence>
<dbReference type="RefSeq" id="WP_283869777.1">
    <property type="nucleotide sequence ID" value="NZ_CP126101.1"/>
</dbReference>